<dbReference type="GO" id="GO:0042132">
    <property type="term" value="F:fructose 1,6-bisphosphate 1-phosphatase activity"/>
    <property type="evidence" value="ECO:0007669"/>
    <property type="project" value="TreeGrafter"/>
</dbReference>
<dbReference type="GO" id="GO:0030388">
    <property type="term" value="P:fructose 1,6-bisphosphate metabolic process"/>
    <property type="evidence" value="ECO:0007669"/>
    <property type="project" value="TreeGrafter"/>
</dbReference>
<dbReference type="Proteomes" id="UP000743370">
    <property type="component" value="Unassembled WGS sequence"/>
</dbReference>
<dbReference type="GO" id="GO:0005829">
    <property type="term" value="C:cytosol"/>
    <property type="evidence" value="ECO:0007669"/>
    <property type="project" value="TreeGrafter"/>
</dbReference>
<evidence type="ECO:0000259" key="1">
    <source>
        <dbReference type="Pfam" id="PF00316"/>
    </source>
</evidence>
<dbReference type="GO" id="GO:0005524">
    <property type="term" value="F:ATP binding"/>
    <property type="evidence" value="ECO:0007669"/>
    <property type="project" value="UniProtKB-KW"/>
</dbReference>
<dbReference type="InterPro" id="IPR033391">
    <property type="entry name" value="FBPase_N"/>
</dbReference>
<dbReference type="GO" id="GO:0006002">
    <property type="term" value="P:fructose 6-phosphate metabolic process"/>
    <property type="evidence" value="ECO:0007669"/>
    <property type="project" value="TreeGrafter"/>
</dbReference>
<accession>A0A8T0L9K4</accession>
<dbReference type="SUPFAM" id="SSF52540">
    <property type="entry name" value="P-loop containing nucleoside triphosphate hydrolases"/>
    <property type="match status" value="1"/>
</dbReference>
<proteinExistence type="predicted"/>
<gene>
    <name evidence="2" type="ORF">HKW66_Vig0001550</name>
</gene>
<evidence type="ECO:0000313" key="3">
    <source>
        <dbReference type="Proteomes" id="UP000743370"/>
    </source>
</evidence>
<reference evidence="2 3" key="1">
    <citation type="submission" date="2020-05" db="EMBL/GenBank/DDBJ databases">
        <title>Vigna angularis (adzuki bean) Var. LongXiaoDou No. 4 denovo assembly.</title>
        <authorList>
            <person name="Xiang H."/>
        </authorList>
    </citation>
    <scope>NUCLEOTIDE SEQUENCE [LARGE SCALE GENOMIC DNA]</scope>
    <source>
        <tissue evidence="2">Leaf</tissue>
    </source>
</reference>
<feature type="domain" description="Fructose-1-6-bisphosphatase class I N-terminal" evidence="1">
    <location>
        <begin position="107"/>
        <end position="177"/>
    </location>
</feature>
<comment type="caution">
    <text evidence="2">The sequence shown here is derived from an EMBL/GenBank/DDBJ whole genome shotgun (WGS) entry which is preliminary data.</text>
</comment>
<evidence type="ECO:0000313" key="2">
    <source>
        <dbReference type="EMBL" id="KAG2409490.1"/>
    </source>
</evidence>
<name>A0A8T0L9K4_PHAAN</name>
<dbReference type="GO" id="GO:0005986">
    <property type="term" value="P:sucrose biosynthetic process"/>
    <property type="evidence" value="ECO:0007669"/>
    <property type="project" value="TreeGrafter"/>
</dbReference>
<dbReference type="SUPFAM" id="SSF56655">
    <property type="entry name" value="Carbohydrate phosphatase"/>
    <property type="match status" value="1"/>
</dbReference>
<dbReference type="Gene3D" id="3.30.540.10">
    <property type="entry name" value="Fructose-1,6-Bisphosphatase, subunit A, domain 1"/>
    <property type="match status" value="1"/>
</dbReference>
<dbReference type="PANTHER" id="PTHR11556:SF36">
    <property type="entry name" value="FRUCTOSE-BISPHOSPHATASE"/>
    <property type="match status" value="1"/>
</dbReference>
<dbReference type="EMBL" id="JABFOF010000001">
    <property type="protein sequence ID" value="KAG2409490.1"/>
    <property type="molecule type" value="Genomic_DNA"/>
</dbReference>
<dbReference type="GO" id="GO:0006000">
    <property type="term" value="P:fructose metabolic process"/>
    <property type="evidence" value="ECO:0007669"/>
    <property type="project" value="TreeGrafter"/>
</dbReference>
<protein>
    <submittedName>
        <fullName evidence="2">Fructose-1,6-bisphosphatase protein</fullName>
    </submittedName>
</protein>
<dbReference type="InterPro" id="IPR027417">
    <property type="entry name" value="P-loop_NTPase"/>
</dbReference>
<dbReference type="GO" id="GO:0004797">
    <property type="term" value="F:thymidine kinase activity"/>
    <property type="evidence" value="ECO:0007669"/>
    <property type="project" value="UniProtKB-EC"/>
</dbReference>
<dbReference type="PANTHER" id="PTHR11556">
    <property type="entry name" value="FRUCTOSE-1,6-BISPHOSPHATASE-RELATED"/>
    <property type="match status" value="1"/>
</dbReference>
<dbReference type="GO" id="GO:0071897">
    <property type="term" value="P:DNA biosynthetic process"/>
    <property type="evidence" value="ECO:0007669"/>
    <property type="project" value="UniProtKB-KW"/>
</dbReference>
<organism evidence="2 3">
    <name type="scientific">Phaseolus angularis</name>
    <name type="common">Azuki bean</name>
    <name type="synonym">Vigna angularis</name>
    <dbReference type="NCBI Taxonomy" id="3914"/>
    <lineage>
        <taxon>Eukaryota</taxon>
        <taxon>Viridiplantae</taxon>
        <taxon>Streptophyta</taxon>
        <taxon>Embryophyta</taxon>
        <taxon>Tracheophyta</taxon>
        <taxon>Spermatophyta</taxon>
        <taxon>Magnoliopsida</taxon>
        <taxon>eudicotyledons</taxon>
        <taxon>Gunneridae</taxon>
        <taxon>Pentapetalae</taxon>
        <taxon>rosids</taxon>
        <taxon>fabids</taxon>
        <taxon>Fabales</taxon>
        <taxon>Fabaceae</taxon>
        <taxon>Papilionoideae</taxon>
        <taxon>50 kb inversion clade</taxon>
        <taxon>NPAAA clade</taxon>
        <taxon>indigoferoid/millettioid clade</taxon>
        <taxon>Phaseoleae</taxon>
        <taxon>Vigna</taxon>
    </lineage>
</organism>
<sequence length="278" mass="30732">MNRFSQRTQRRQHRRIACGHSISAVLANILLSFSIQLSLDQCCVQERGAKIPAPVLELVALAPPPPPYLSVVLLGMFDCESSSPALYCLPPEKLEQIYVPQRNAAWNQRRYIVVFDPLDGSSNIDCEVSIGTIFGIYMVKNEAKVSLEDAMQPGNQMLAAGYCMYGSSCTSRIYVIGIDEAQFFDDLYEFCRKAAAGDGKTVIISGLDGNYMSAGVQNSNQMEFNLETWIPSNTGGFKKKCLLFNDAVDRYLVLVSVGERHLHAVDREAQADDVAQVA</sequence>
<dbReference type="InterPro" id="IPR000146">
    <property type="entry name" value="FBPase_class-1"/>
</dbReference>
<dbReference type="Pfam" id="PF00316">
    <property type="entry name" value="FBPase"/>
    <property type="match status" value="1"/>
</dbReference>
<dbReference type="AlphaFoldDB" id="A0A8T0L9K4"/>
<dbReference type="GO" id="GO:0006094">
    <property type="term" value="P:gluconeogenesis"/>
    <property type="evidence" value="ECO:0007669"/>
    <property type="project" value="TreeGrafter"/>
</dbReference>